<accession>F5AXY0</accession>
<dbReference type="PROSITE" id="PS50968">
    <property type="entry name" value="BIOTINYL_LIPOYL"/>
    <property type="match status" value="1"/>
</dbReference>
<dbReference type="Pfam" id="PF00364">
    <property type="entry name" value="Biotin_lipoyl"/>
    <property type="match status" value="1"/>
</dbReference>
<feature type="domain" description="Lipoyl-binding" evidence="2">
    <location>
        <begin position="52"/>
        <end position="121"/>
    </location>
</feature>
<dbReference type="EMBL" id="HQ589057">
    <property type="protein sequence ID" value="AEE39311.1"/>
    <property type="molecule type" value="Genomic_DNA"/>
</dbReference>
<dbReference type="PANTHER" id="PTHR45266">
    <property type="entry name" value="OXALOACETATE DECARBOXYLASE ALPHA CHAIN"/>
    <property type="match status" value="1"/>
</dbReference>
<dbReference type="InterPro" id="IPR001882">
    <property type="entry name" value="Biotin_BS"/>
</dbReference>
<reference evidence="3" key="1">
    <citation type="submission" date="2010-11" db="EMBL/GenBank/DDBJ databases">
        <title>Crystallization and preliminary X-ray analysis of the 1.2 million dalton carboxylation machine from Propionibacterium arabinosum.</title>
        <authorList>
            <person name="Qanungo K.R."/>
            <person name="Hall P.R."/>
            <person name="Veith D.W."/>
            <person name="Yee V.C."/>
        </authorList>
    </citation>
    <scope>NUCLEOTIDE SEQUENCE</scope>
</reference>
<dbReference type="SUPFAM" id="SSF51230">
    <property type="entry name" value="Single hybrid motif"/>
    <property type="match status" value="1"/>
</dbReference>
<dbReference type="InterPro" id="IPR000089">
    <property type="entry name" value="Biotin_lipoyl"/>
</dbReference>
<dbReference type="AlphaFoldDB" id="F5AXY0"/>
<dbReference type="PANTHER" id="PTHR45266:SF3">
    <property type="entry name" value="OXALOACETATE DECARBOXYLASE ALPHA CHAIN"/>
    <property type="match status" value="1"/>
</dbReference>
<evidence type="ECO:0000313" key="3">
    <source>
        <dbReference type="EMBL" id="AEE39311.1"/>
    </source>
</evidence>
<proteinExistence type="predicted"/>
<evidence type="ECO:0000259" key="2">
    <source>
        <dbReference type="PROSITE" id="PS50968"/>
    </source>
</evidence>
<dbReference type="FunFam" id="2.40.50.100:FF:000003">
    <property type="entry name" value="Acetyl-CoA carboxylase biotin carboxyl carrier protein"/>
    <property type="match status" value="1"/>
</dbReference>
<sequence>MKLKVTVNDVAYDVDVDVDKTNNSPIPPIIFGGGSGGPARAAGGSGGGKAGAGEIPAPLAGTVAKILVKEGDQVKAGDVVLTLEAMKMETEITATSDGTVKSILVAVGDAVQGGQGLVALGLKNWIFVPIWLRC</sequence>
<dbReference type="InterPro" id="IPR011053">
    <property type="entry name" value="Single_hybrid_motif"/>
</dbReference>
<organism evidence="3">
    <name type="scientific">Acidipropionibacterium acidipropionici</name>
    <dbReference type="NCBI Taxonomy" id="1748"/>
    <lineage>
        <taxon>Bacteria</taxon>
        <taxon>Bacillati</taxon>
        <taxon>Actinomycetota</taxon>
        <taxon>Actinomycetes</taxon>
        <taxon>Propionibacteriales</taxon>
        <taxon>Propionibacteriaceae</taxon>
        <taxon>Acidipropionibacterium</taxon>
    </lineage>
</organism>
<dbReference type="InterPro" id="IPR050709">
    <property type="entry name" value="Biotin_Carboxyl_Carrier/Decarb"/>
</dbReference>
<dbReference type="Gene3D" id="2.40.50.100">
    <property type="match status" value="1"/>
</dbReference>
<protein>
    <submittedName>
        <fullName evidence="3">Biotin dependent transcarboxylase 1.3S subunit</fullName>
    </submittedName>
</protein>
<keyword evidence="1" id="KW-0092">Biotin</keyword>
<evidence type="ECO:0000256" key="1">
    <source>
        <dbReference type="ARBA" id="ARBA00023267"/>
    </source>
</evidence>
<name>F5AXY0_9ACTN</name>
<dbReference type="PROSITE" id="PS00188">
    <property type="entry name" value="BIOTIN"/>
    <property type="match status" value="1"/>
</dbReference>
<dbReference type="CDD" id="cd06850">
    <property type="entry name" value="biotinyl_domain"/>
    <property type="match status" value="1"/>
</dbReference>